<comment type="caution">
    <text evidence="1">The sequence shown here is derived from an EMBL/GenBank/DDBJ whole genome shotgun (WGS) entry which is preliminary data.</text>
</comment>
<evidence type="ECO:0000313" key="2">
    <source>
        <dbReference type="Proteomes" id="UP000186277"/>
    </source>
</evidence>
<evidence type="ECO:0000313" key="1">
    <source>
        <dbReference type="EMBL" id="OKP07202.1"/>
    </source>
</evidence>
<organism evidence="1 2">
    <name type="scientific">Xenorhabdus thuongxuanensis</name>
    <dbReference type="NCBI Taxonomy" id="1873484"/>
    <lineage>
        <taxon>Bacteria</taxon>
        <taxon>Pseudomonadati</taxon>
        <taxon>Pseudomonadota</taxon>
        <taxon>Gammaproteobacteria</taxon>
        <taxon>Enterobacterales</taxon>
        <taxon>Morganellaceae</taxon>
        <taxon>Xenorhabdus</taxon>
    </lineage>
</organism>
<dbReference type="Proteomes" id="UP000186277">
    <property type="component" value="Unassembled WGS sequence"/>
</dbReference>
<protein>
    <submittedName>
        <fullName evidence="1">Uncharacterized protein</fullName>
    </submittedName>
</protein>
<name>A0A1Q5U402_9GAMM</name>
<gene>
    <name evidence="1" type="ORF">Xentx_01474</name>
</gene>
<accession>A0A1Q5U402</accession>
<dbReference type="AlphaFoldDB" id="A0A1Q5U402"/>
<reference evidence="1 2" key="1">
    <citation type="submission" date="2016-09" db="EMBL/GenBank/DDBJ databases">
        <title>Xenorhabdus thuongxuanensis sp. nov. and Xenorhabdus eapokensis sp. nov., isolated from Steinernema species.</title>
        <authorList>
            <person name="Kaempfer P."/>
            <person name="Tobias N.J."/>
            <person name="Phan Ke L."/>
            <person name="Bode H.B."/>
            <person name="Glaeser S.P."/>
        </authorList>
    </citation>
    <scope>NUCLEOTIDE SEQUENCE [LARGE SCALE GENOMIC DNA]</scope>
    <source>
        <strain evidence="1 2">30TX1</strain>
    </source>
</reference>
<proteinExistence type="predicted"/>
<dbReference type="EMBL" id="MKGR01000008">
    <property type="protein sequence ID" value="OKP07202.1"/>
    <property type="molecule type" value="Genomic_DNA"/>
</dbReference>
<keyword evidence="2" id="KW-1185">Reference proteome</keyword>
<sequence length="44" mass="4913">MVLIHFPLVSNANNVNLINVNFAHKIGQYSAKDFKSDWGILVIA</sequence>